<dbReference type="Proteomes" id="UP000192917">
    <property type="component" value="Unassembled WGS sequence"/>
</dbReference>
<dbReference type="InterPro" id="IPR018313">
    <property type="entry name" value="SBP_3_CS"/>
</dbReference>
<evidence type="ECO:0000256" key="3">
    <source>
        <dbReference type="ARBA" id="ARBA00022729"/>
    </source>
</evidence>
<reference evidence="7 8" key="1">
    <citation type="submission" date="2017-04" db="EMBL/GenBank/DDBJ databases">
        <authorList>
            <person name="Afonso C.L."/>
            <person name="Miller P.J."/>
            <person name="Scott M.A."/>
            <person name="Spackman E."/>
            <person name="Goraichik I."/>
            <person name="Dimitrov K.M."/>
            <person name="Suarez D.L."/>
            <person name="Swayne D.E."/>
        </authorList>
    </citation>
    <scope>NUCLEOTIDE SEQUENCE [LARGE SCALE GENOMIC DNA]</scope>
    <source>
        <strain evidence="7 8">USBA 355</strain>
    </source>
</reference>
<proteinExistence type="inferred from homology"/>
<dbReference type="Gene3D" id="3.40.190.10">
    <property type="entry name" value="Periplasmic binding protein-like II"/>
    <property type="match status" value="2"/>
</dbReference>
<dbReference type="STRING" id="560819.SAMN05428998_12814"/>
<organism evidence="7 8">
    <name type="scientific">Tistlia consotensis USBA 355</name>
    <dbReference type="NCBI Taxonomy" id="560819"/>
    <lineage>
        <taxon>Bacteria</taxon>
        <taxon>Pseudomonadati</taxon>
        <taxon>Pseudomonadota</taxon>
        <taxon>Alphaproteobacteria</taxon>
        <taxon>Rhodospirillales</taxon>
        <taxon>Rhodovibrionaceae</taxon>
        <taxon>Tistlia</taxon>
    </lineage>
</organism>
<evidence type="ECO:0000256" key="1">
    <source>
        <dbReference type="ARBA" id="ARBA00004196"/>
    </source>
</evidence>
<keyword evidence="3 5" id="KW-0732">Signal</keyword>
<feature type="chain" id="PRO_5013277845" evidence="5">
    <location>
        <begin position="22"/>
        <end position="282"/>
    </location>
</feature>
<dbReference type="PANTHER" id="PTHR35936">
    <property type="entry name" value="MEMBRANE-BOUND LYTIC MUREIN TRANSGLYCOSYLASE F"/>
    <property type="match status" value="1"/>
</dbReference>
<dbReference type="InterPro" id="IPR001638">
    <property type="entry name" value="Solute-binding_3/MltF_N"/>
</dbReference>
<dbReference type="EMBL" id="FWZX01000028">
    <property type="protein sequence ID" value="SMF68755.1"/>
    <property type="molecule type" value="Genomic_DNA"/>
</dbReference>
<feature type="domain" description="Solute-binding protein family 3/N-terminal" evidence="6">
    <location>
        <begin position="41"/>
        <end position="276"/>
    </location>
</feature>
<dbReference type="PROSITE" id="PS01039">
    <property type="entry name" value="SBP_BACTERIAL_3"/>
    <property type="match status" value="1"/>
</dbReference>
<dbReference type="Pfam" id="PF00497">
    <property type="entry name" value="SBP_bac_3"/>
    <property type="match status" value="1"/>
</dbReference>
<feature type="signal peptide" evidence="5">
    <location>
        <begin position="1"/>
        <end position="21"/>
    </location>
</feature>
<evidence type="ECO:0000256" key="5">
    <source>
        <dbReference type="SAM" id="SignalP"/>
    </source>
</evidence>
<dbReference type="SUPFAM" id="SSF53850">
    <property type="entry name" value="Periplasmic binding protein-like II"/>
    <property type="match status" value="1"/>
</dbReference>
<gene>
    <name evidence="7" type="ORF">SAMN05428998_12814</name>
</gene>
<name>A0A1Y6CIU6_9PROT</name>
<dbReference type="SMART" id="SM00062">
    <property type="entry name" value="PBPb"/>
    <property type="match status" value="1"/>
</dbReference>
<evidence type="ECO:0000313" key="8">
    <source>
        <dbReference type="Proteomes" id="UP000192917"/>
    </source>
</evidence>
<evidence type="ECO:0000259" key="6">
    <source>
        <dbReference type="SMART" id="SM00062"/>
    </source>
</evidence>
<dbReference type="RefSeq" id="WP_085125461.1">
    <property type="nucleotide sequence ID" value="NZ_FWZX01000028.1"/>
</dbReference>
<sequence>MIRRTFFTALTLAAAVGLAQAAVAPSAKAGATLDRVMQSKTLKVATDPAYPPQSAQKPDGSFEGFDIDVATEIAKRLGAKVEFVTPAWDVITAGHWGSRWDLSVGSMTPTKQRAEVLDFPAVYYYTPASFFVHKDAKYTKVEELDGKKIGVCAACTYEDYLRGTLKIDAAGVPPFKFLVKPGEIRTYDTDLNVMDDLRLGDGVRLDAGLSALPTVQGAIKSGYPLKVLGDPVFYEPLAVAADKGDAEFDAKLKSVIAEMHKDGTLSELSKKWYGVDLTSAGG</sequence>
<accession>A0A1Y6CIU6</accession>
<protein>
    <submittedName>
        <fullName evidence="7">Amino acid ABC transporter substrate-binding protein, PAAT family</fullName>
    </submittedName>
</protein>
<evidence type="ECO:0000313" key="7">
    <source>
        <dbReference type="EMBL" id="SMF68755.1"/>
    </source>
</evidence>
<dbReference type="GO" id="GO:0030313">
    <property type="term" value="C:cell envelope"/>
    <property type="evidence" value="ECO:0007669"/>
    <property type="project" value="UniProtKB-SubCell"/>
</dbReference>
<evidence type="ECO:0000256" key="2">
    <source>
        <dbReference type="ARBA" id="ARBA00010333"/>
    </source>
</evidence>
<keyword evidence="8" id="KW-1185">Reference proteome</keyword>
<comment type="subcellular location">
    <subcellularLocation>
        <location evidence="1">Cell envelope</location>
    </subcellularLocation>
</comment>
<dbReference type="AlphaFoldDB" id="A0A1Y6CIU6"/>
<dbReference type="PANTHER" id="PTHR35936:SF35">
    <property type="entry name" value="L-CYSTINE-BINDING PROTEIN TCYJ"/>
    <property type="match status" value="1"/>
</dbReference>
<comment type="similarity">
    <text evidence="2 4">Belongs to the bacterial solute-binding protein 3 family.</text>
</comment>
<evidence type="ECO:0000256" key="4">
    <source>
        <dbReference type="RuleBase" id="RU003744"/>
    </source>
</evidence>